<dbReference type="RefSeq" id="WP_115458627.1">
    <property type="nucleotide sequence ID" value="NZ_QRAP01000005.1"/>
</dbReference>
<dbReference type="NCBIfam" id="NF007848">
    <property type="entry name" value="PRK10557.1"/>
    <property type="match status" value="1"/>
</dbReference>
<proteinExistence type="predicted"/>
<comment type="caution">
    <text evidence="2">The sequence shown here is derived from an EMBL/GenBank/DDBJ whole genome shotgun (WGS) entry which is preliminary data.</text>
</comment>
<dbReference type="InterPro" id="IPR016419">
    <property type="entry name" value="Prepilin_Pept-dep_B_prd"/>
</dbReference>
<dbReference type="PIRSF" id="PIRSF004525">
    <property type="entry name" value="Pilin_peptidase-dep_B_prd"/>
    <property type="match status" value="1"/>
</dbReference>
<accession>A0A370QPT2</accession>
<evidence type="ECO:0000313" key="3">
    <source>
        <dbReference type="Proteomes" id="UP000254848"/>
    </source>
</evidence>
<protein>
    <submittedName>
        <fullName evidence="2">Prepilin peptidase dependent protein B</fullName>
    </submittedName>
</protein>
<keyword evidence="1" id="KW-0812">Transmembrane</keyword>
<feature type="transmembrane region" description="Helical" evidence="1">
    <location>
        <begin position="21"/>
        <end position="40"/>
    </location>
</feature>
<dbReference type="AlphaFoldDB" id="A0A370QPT2"/>
<gene>
    <name evidence="2" type="ORF">C8D90_10578</name>
</gene>
<sequence>MRSGAAFTQHRRLLSRRQQGALLAEMLVAMLLGSVVMLAASRLLVTLRAGHIAHEQRVRLEEEGARALGRIEKDLRRAGFCASGCDMPLPRVDAFPGEAGASCVIIYYDLNADGRLDTAGGSGESFGYRLRAGALETQRAVTACGGTQWEKITDERSVTVTSFRVEGRAGFYVLRLGLRLNGSNQTAALVRLVLAENLQ</sequence>
<keyword evidence="1" id="KW-0472">Membrane</keyword>
<dbReference type="EMBL" id="QRAP01000005">
    <property type="protein sequence ID" value="RDK90798.1"/>
    <property type="molecule type" value="Genomic_DNA"/>
</dbReference>
<reference evidence="2 3" key="1">
    <citation type="submission" date="2018-07" db="EMBL/GenBank/DDBJ databases">
        <title>Genomic Encyclopedia of Type Strains, Phase IV (KMG-IV): sequencing the most valuable type-strain genomes for metagenomic binning, comparative biology and taxonomic classification.</title>
        <authorList>
            <person name="Goeker M."/>
        </authorList>
    </citation>
    <scope>NUCLEOTIDE SEQUENCE [LARGE SCALE GENOMIC DNA]</scope>
    <source>
        <strain evidence="2 3">DSM 103736</strain>
    </source>
</reference>
<name>A0A370QPT2_9GAMM</name>
<organism evidence="2 3">
    <name type="scientific">Enterobacillus tribolii</name>
    <dbReference type="NCBI Taxonomy" id="1487935"/>
    <lineage>
        <taxon>Bacteria</taxon>
        <taxon>Pseudomonadati</taxon>
        <taxon>Pseudomonadota</taxon>
        <taxon>Gammaproteobacteria</taxon>
        <taxon>Enterobacterales</taxon>
        <taxon>Hafniaceae</taxon>
        <taxon>Enterobacillus</taxon>
    </lineage>
</organism>
<dbReference type="OrthoDB" id="7059546at2"/>
<dbReference type="Proteomes" id="UP000254848">
    <property type="component" value="Unassembled WGS sequence"/>
</dbReference>
<evidence type="ECO:0000313" key="2">
    <source>
        <dbReference type="EMBL" id="RDK90798.1"/>
    </source>
</evidence>
<keyword evidence="1" id="KW-1133">Transmembrane helix</keyword>
<evidence type="ECO:0000256" key="1">
    <source>
        <dbReference type="SAM" id="Phobius"/>
    </source>
</evidence>
<keyword evidence="3" id="KW-1185">Reference proteome</keyword>